<comment type="caution">
    <text evidence="5">The sequence shown here is derived from an EMBL/GenBank/DDBJ whole genome shotgun (WGS) entry which is preliminary data.</text>
</comment>
<organism evidence="5">
    <name type="scientific">marine sediment metagenome</name>
    <dbReference type="NCBI Taxonomy" id="412755"/>
    <lineage>
        <taxon>unclassified sequences</taxon>
        <taxon>metagenomes</taxon>
        <taxon>ecological metagenomes</taxon>
    </lineage>
</organism>
<evidence type="ECO:0000256" key="3">
    <source>
        <dbReference type="ARBA" id="ARBA00023163"/>
    </source>
</evidence>
<dbReference type="InterPro" id="IPR016177">
    <property type="entry name" value="DNA-bd_dom_sf"/>
</dbReference>
<gene>
    <name evidence="5" type="ORF">S01H4_26909</name>
</gene>
<dbReference type="PROSITE" id="PS51032">
    <property type="entry name" value="AP2_ERF"/>
    <property type="match status" value="1"/>
</dbReference>
<dbReference type="SUPFAM" id="SSF54171">
    <property type="entry name" value="DNA-binding domain"/>
    <property type="match status" value="1"/>
</dbReference>
<evidence type="ECO:0000313" key="5">
    <source>
        <dbReference type="EMBL" id="GAG88394.1"/>
    </source>
</evidence>
<accession>X1AYS4</accession>
<dbReference type="SMART" id="SM00380">
    <property type="entry name" value="AP2"/>
    <property type="match status" value="1"/>
</dbReference>
<proteinExistence type="predicted"/>
<keyword evidence="3" id="KW-0804">Transcription</keyword>
<dbReference type="EMBL" id="BART01013052">
    <property type="protein sequence ID" value="GAG88394.1"/>
    <property type="molecule type" value="Genomic_DNA"/>
</dbReference>
<dbReference type="GO" id="GO:0003677">
    <property type="term" value="F:DNA binding"/>
    <property type="evidence" value="ECO:0007669"/>
    <property type="project" value="UniProtKB-KW"/>
</dbReference>
<name>X1AYS4_9ZZZZ</name>
<dbReference type="Gene3D" id="3.30.730.10">
    <property type="entry name" value="AP2/ERF domain"/>
    <property type="match status" value="1"/>
</dbReference>
<dbReference type="GO" id="GO:0003700">
    <property type="term" value="F:DNA-binding transcription factor activity"/>
    <property type="evidence" value="ECO:0007669"/>
    <property type="project" value="InterPro"/>
</dbReference>
<reference evidence="5" key="1">
    <citation type="journal article" date="2014" name="Front. Microbiol.">
        <title>High frequency of phylogenetically diverse reductive dehalogenase-homologous genes in deep subseafloor sedimentary metagenomes.</title>
        <authorList>
            <person name="Kawai M."/>
            <person name="Futagami T."/>
            <person name="Toyoda A."/>
            <person name="Takaki Y."/>
            <person name="Nishi S."/>
            <person name="Hori S."/>
            <person name="Arai W."/>
            <person name="Tsubouchi T."/>
            <person name="Morono Y."/>
            <person name="Uchiyama I."/>
            <person name="Ito T."/>
            <person name="Fujiyama A."/>
            <person name="Inagaki F."/>
            <person name="Takami H."/>
        </authorList>
    </citation>
    <scope>NUCLEOTIDE SEQUENCE</scope>
    <source>
        <strain evidence="5">Expedition CK06-06</strain>
    </source>
</reference>
<evidence type="ECO:0000256" key="1">
    <source>
        <dbReference type="ARBA" id="ARBA00023015"/>
    </source>
</evidence>
<evidence type="ECO:0000256" key="2">
    <source>
        <dbReference type="ARBA" id="ARBA00023125"/>
    </source>
</evidence>
<dbReference type="InterPro" id="IPR001471">
    <property type="entry name" value="AP2/ERF_dom"/>
</dbReference>
<feature type="domain" description="AP2/ERF" evidence="4">
    <location>
        <begin position="1"/>
        <end position="47"/>
    </location>
</feature>
<dbReference type="AlphaFoldDB" id="X1AYS4"/>
<keyword evidence="1" id="KW-0805">Transcription regulation</keyword>
<protein>
    <recommendedName>
        <fullName evidence="4">AP2/ERF domain-containing protein</fullName>
    </recommendedName>
</protein>
<dbReference type="InterPro" id="IPR036955">
    <property type="entry name" value="AP2/ERF_dom_sf"/>
</dbReference>
<sequence length="120" mass="13878">RRGWVAGIKINGKRIHLGDFKNEEDAARAYDEASQEHHGEYGCTNPDCECTDIYVGIEPYICDACDAEFILGNRDEVWTKMCYKCKHYPHKSQLKIPETCLTCNKQSNFQSKRKNKNDQN</sequence>
<feature type="non-terminal residue" evidence="5">
    <location>
        <position position="1"/>
    </location>
</feature>
<evidence type="ECO:0000259" key="4">
    <source>
        <dbReference type="PROSITE" id="PS51032"/>
    </source>
</evidence>
<keyword evidence="2" id="KW-0238">DNA-binding</keyword>